<sequence length="90" mass="10157">MPCPFSARRAITKTAAITEPAVPPVVFYSRIATDGGQQSLTDQYAQTLAYLAAHHPAYLLLDDDSSEPARARFSLPSMWRRAFQRHWRHA</sequence>
<dbReference type="EMBL" id="CP000249">
    <property type="protein sequence ID" value="ABD11061.1"/>
    <property type="molecule type" value="Genomic_DNA"/>
</dbReference>
<gene>
    <name evidence="1" type="ordered locus">Francci3_1685</name>
</gene>
<evidence type="ECO:0000313" key="2">
    <source>
        <dbReference type="Proteomes" id="UP000001937"/>
    </source>
</evidence>
<dbReference type="AlphaFoldDB" id="Q2JCD1"/>
<keyword evidence="2" id="KW-1185">Reference proteome</keyword>
<reference evidence="1 2" key="1">
    <citation type="journal article" date="2007" name="Genome Res.">
        <title>Genome characteristics of facultatively symbiotic Frankia sp. strains reflect host range and host plant biogeography.</title>
        <authorList>
            <person name="Normand P."/>
            <person name="Lapierre P."/>
            <person name="Tisa L.S."/>
            <person name="Gogarten J.P."/>
            <person name="Alloisio N."/>
            <person name="Bagnarol E."/>
            <person name="Bassi C.A."/>
            <person name="Berry A.M."/>
            <person name="Bickhart D.M."/>
            <person name="Choisne N."/>
            <person name="Couloux A."/>
            <person name="Cournoyer B."/>
            <person name="Cruveiller S."/>
            <person name="Daubin V."/>
            <person name="Demange N."/>
            <person name="Francino M.P."/>
            <person name="Goltsman E."/>
            <person name="Huang Y."/>
            <person name="Kopp O.R."/>
            <person name="Labarre L."/>
            <person name="Lapidus A."/>
            <person name="Lavire C."/>
            <person name="Marechal J."/>
            <person name="Martinez M."/>
            <person name="Mastronunzio J.E."/>
            <person name="Mullin B.C."/>
            <person name="Niemann J."/>
            <person name="Pujic P."/>
            <person name="Rawnsley T."/>
            <person name="Rouy Z."/>
            <person name="Schenowitz C."/>
            <person name="Sellstedt A."/>
            <person name="Tavares F."/>
            <person name="Tomkins J.P."/>
            <person name="Vallenet D."/>
            <person name="Valverde C."/>
            <person name="Wall L.G."/>
            <person name="Wang Y."/>
            <person name="Medigue C."/>
            <person name="Benson D.R."/>
        </authorList>
    </citation>
    <scope>NUCLEOTIDE SEQUENCE [LARGE SCALE GENOMIC DNA]</scope>
    <source>
        <strain evidence="2">DSM 45818 / CECT 9043 / CcI3</strain>
    </source>
</reference>
<evidence type="ECO:0008006" key="3">
    <source>
        <dbReference type="Google" id="ProtNLM"/>
    </source>
</evidence>
<proteinExistence type="predicted"/>
<dbReference type="HOGENOM" id="CLU_2436510_0_0_11"/>
<name>Q2JCD1_FRACC</name>
<dbReference type="Proteomes" id="UP000001937">
    <property type="component" value="Chromosome"/>
</dbReference>
<evidence type="ECO:0000313" key="1">
    <source>
        <dbReference type="EMBL" id="ABD11061.1"/>
    </source>
</evidence>
<protein>
    <recommendedName>
        <fullName evidence="3">Resolvase/invertase-type recombinase catalytic domain-containing protein</fullName>
    </recommendedName>
</protein>
<dbReference type="STRING" id="106370.Francci3_1685"/>
<accession>Q2JCD1</accession>
<organism evidence="1 2">
    <name type="scientific">Frankia casuarinae (strain DSM 45818 / CECT 9043 / HFP020203 / CcI3)</name>
    <dbReference type="NCBI Taxonomy" id="106370"/>
    <lineage>
        <taxon>Bacteria</taxon>
        <taxon>Bacillati</taxon>
        <taxon>Actinomycetota</taxon>
        <taxon>Actinomycetes</taxon>
        <taxon>Frankiales</taxon>
        <taxon>Frankiaceae</taxon>
        <taxon>Frankia</taxon>
    </lineage>
</organism>
<dbReference type="KEGG" id="fra:Francci3_1685"/>
<dbReference type="RefSeq" id="WP_011436123.1">
    <property type="nucleotide sequence ID" value="NC_007777.1"/>
</dbReference>